<dbReference type="RefSeq" id="WP_109344550.1">
    <property type="nucleotide sequence ID" value="NZ_CP029343.1"/>
</dbReference>
<keyword evidence="1" id="KW-0732">Signal</keyword>
<evidence type="ECO:0000256" key="1">
    <source>
        <dbReference type="SAM" id="SignalP"/>
    </source>
</evidence>
<sequence>MRIKHIALFAITAATATLSLSSLAAPQGAGKEVVEVRSSHQQVRMPPFAYDRVQGEYALEDGRVLEVKGKVEDGKRALYADLGDGPVELIHVGKKRFVAVGKDLNMRFEGERAAHTVYVREAGNRALAATQR</sequence>
<feature type="signal peptide" evidence="1">
    <location>
        <begin position="1"/>
        <end position="24"/>
    </location>
</feature>
<evidence type="ECO:0000313" key="3">
    <source>
        <dbReference type="Proteomes" id="UP000245820"/>
    </source>
</evidence>
<reference evidence="2 3" key="1">
    <citation type="submission" date="2018-05" db="EMBL/GenBank/DDBJ databases">
        <title>Complete genome sequence of Massilia oculi sp. nov. CCUG 43427T (=DSM 26321T), the type strain of M. oculi, and comparison with genome sequences of other Massilia strains.</title>
        <authorList>
            <person name="Zhu B."/>
        </authorList>
    </citation>
    <scope>NUCLEOTIDE SEQUENCE [LARGE SCALE GENOMIC DNA]</scope>
    <source>
        <strain evidence="2 3">CCUG 43427</strain>
    </source>
</reference>
<dbReference type="Proteomes" id="UP000245820">
    <property type="component" value="Chromosome"/>
</dbReference>
<accession>A0A2S2DFQ5</accession>
<protein>
    <recommendedName>
        <fullName evidence="4">Pilus assembly protein PilP</fullName>
    </recommendedName>
</protein>
<evidence type="ECO:0000313" key="2">
    <source>
        <dbReference type="EMBL" id="AWL04164.1"/>
    </source>
</evidence>
<organism evidence="2 3">
    <name type="scientific">Massilia oculi</name>
    <dbReference type="NCBI Taxonomy" id="945844"/>
    <lineage>
        <taxon>Bacteria</taxon>
        <taxon>Pseudomonadati</taxon>
        <taxon>Pseudomonadota</taxon>
        <taxon>Betaproteobacteria</taxon>
        <taxon>Burkholderiales</taxon>
        <taxon>Oxalobacteraceae</taxon>
        <taxon>Telluria group</taxon>
        <taxon>Massilia</taxon>
    </lineage>
</organism>
<dbReference type="OrthoDB" id="8757845at2"/>
<proteinExistence type="predicted"/>
<name>A0A2S2DFQ5_9BURK</name>
<dbReference type="EMBL" id="CP029343">
    <property type="protein sequence ID" value="AWL04164.1"/>
    <property type="molecule type" value="Genomic_DNA"/>
</dbReference>
<keyword evidence="3" id="KW-1185">Reference proteome</keyword>
<dbReference type="KEGG" id="mtim:DIR46_06750"/>
<dbReference type="AlphaFoldDB" id="A0A2S2DFQ5"/>
<evidence type="ECO:0008006" key="4">
    <source>
        <dbReference type="Google" id="ProtNLM"/>
    </source>
</evidence>
<feature type="chain" id="PRO_5015490179" description="Pilus assembly protein PilP" evidence="1">
    <location>
        <begin position="25"/>
        <end position="132"/>
    </location>
</feature>
<gene>
    <name evidence="2" type="ORF">DIR46_06750</name>
</gene>